<sequence length="126" mass="13476">MGSSFRPDPGMLSLENGWSSLSTAIHSALDGIVFNRPVMLRNVRNEPVTVDSILSPAILGLALQVYKCRAGPQSDDAILGDDDEYTGVLNNTRRISGRDGLCVDVNPTMAVWWTAAGQAAVDFPNG</sequence>
<accession>A0ACC0N748</accession>
<keyword evidence="2" id="KW-1185">Reference proteome</keyword>
<proteinExistence type="predicted"/>
<reference evidence="1" key="1">
    <citation type="submission" date="2022-02" db="EMBL/GenBank/DDBJ databases">
        <title>Plant Genome Project.</title>
        <authorList>
            <person name="Zhang R.-G."/>
        </authorList>
    </citation>
    <scope>NUCLEOTIDE SEQUENCE</scope>
    <source>
        <strain evidence="1">AT1</strain>
    </source>
</reference>
<dbReference type="Proteomes" id="UP001062846">
    <property type="component" value="Chromosome 7"/>
</dbReference>
<comment type="caution">
    <text evidence="1">The sequence shown here is derived from an EMBL/GenBank/DDBJ whole genome shotgun (WGS) entry which is preliminary data.</text>
</comment>
<gene>
    <name evidence="1" type="ORF">RHMOL_Rhmol07G0293700</name>
</gene>
<evidence type="ECO:0000313" key="1">
    <source>
        <dbReference type="EMBL" id="KAI8548691.1"/>
    </source>
</evidence>
<name>A0ACC0N748_RHOML</name>
<protein>
    <submittedName>
        <fullName evidence="1">Uncharacterized protein</fullName>
    </submittedName>
</protein>
<dbReference type="EMBL" id="CM046394">
    <property type="protein sequence ID" value="KAI8548691.1"/>
    <property type="molecule type" value="Genomic_DNA"/>
</dbReference>
<evidence type="ECO:0000313" key="2">
    <source>
        <dbReference type="Proteomes" id="UP001062846"/>
    </source>
</evidence>
<organism evidence="1 2">
    <name type="scientific">Rhododendron molle</name>
    <name type="common">Chinese azalea</name>
    <name type="synonym">Azalea mollis</name>
    <dbReference type="NCBI Taxonomy" id="49168"/>
    <lineage>
        <taxon>Eukaryota</taxon>
        <taxon>Viridiplantae</taxon>
        <taxon>Streptophyta</taxon>
        <taxon>Embryophyta</taxon>
        <taxon>Tracheophyta</taxon>
        <taxon>Spermatophyta</taxon>
        <taxon>Magnoliopsida</taxon>
        <taxon>eudicotyledons</taxon>
        <taxon>Gunneridae</taxon>
        <taxon>Pentapetalae</taxon>
        <taxon>asterids</taxon>
        <taxon>Ericales</taxon>
        <taxon>Ericaceae</taxon>
        <taxon>Ericoideae</taxon>
        <taxon>Rhodoreae</taxon>
        <taxon>Rhododendron</taxon>
    </lineage>
</organism>